<dbReference type="Gene3D" id="3.40.50.1820">
    <property type="entry name" value="alpha/beta hydrolase"/>
    <property type="match status" value="1"/>
</dbReference>
<evidence type="ECO:0000313" key="5">
    <source>
        <dbReference type="EMBL" id="CCO21841.1"/>
    </source>
</evidence>
<dbReference type="PANTHER" id="PTHR48098:SF1">
    <property type="entry name" value="DIACYLGLYCEROL ACYLTRANSFERASE_MYCOLYLTRANSFERASE AG85A"/>
    <property type="match status" value="1"/>
</dbReference>
<protein>
    <submittedName>
        <fullName evidence="1">Carbohydrate esterase family 1 protein</fullName>
    </submittedName>
</protein>
<dbReference type="InterPro" id="IPR014756">
    <property type="entry name" value="Ig_E-set"/>
</dbReference>
<evidence type="ECO:0000313" key="3">
    <source>
        <dbReference type="EMBL" id="CCO21744.1"/>
    </source>
</evidence>
<dbReference type="AlphaFoldDB" id="S0DGJ3"/>
<dbReference type="EMBL" id="HF548305">
    <property type="protein sequence ID" value="CCO21491.1"/>
    <property type="molecule type" value="Genomic_DNA"/>
</dbReference>
<dbReference type="Pfam" id="PF00756">
    <property type="entry name" value="Esterase"/>
    <property type="match status" value="1"/>
</dbReference>
<dbReference type="EMBL" id="HF548325">
    <property type="protein sequence ID" value="CCO21744.1"/>
    <property type="molecule type" value="Genomic_DNA"/>
</dbReference>
<dbReference type="CDD" id="cd11294">
    <property type="entry name" value="E_set_Esterase_like_N"/>
    <property type="match status" value="1"/>
</dbReference>
<dbReference type="EMBL" id="HF548328">
    <property type="protein sequence ID" value="CCO21770.1"/>
    <property type="molecule type" value="Genomic_DNA"/>
</dbReference>
<evidence type="ECO:0000313" key="1">
    <source>
        <dbReference type="EMBL" id="CCO21491.1"/>
    </source>
</evidence>
<sequence>MKKLIVLAAAVMSAAAVNAQQALWGGNRIVSPEINPDNTVTFRISAPKAVKVAVTGDFLAPQPTETPFGTFDMPGVADLVEKEGVWEYTTPEPLASELYSYTFLVDGQRMNDPANVAMIRDVASVTNVFIVKGCPGDLYSVNDVPHGTVARRWYDSPTLKEQRRITIYTPPGYEKGGTYPVFYLLHGSGGDEEAWIALGRTAQIMDNLIAAGKAKPMIVVMPNGHTQNNAAPGESNRAYTPAMGGGQRQAVASMEDSFGDIIKFVESNYRVKTGKANRAIAGLSMGGMHTAAISAQYPNTFDYMGVFSAPPIASMMSMGSADEAAKYAEEFVKKLEAQKKNGYKLYWIACGDTDFLYQGVLSSMKKMDEIGFKYTWRESGEGHIWKNWRIYLSEFAPMLFK</sequence>
<reference evidence="1" key="1">
    <citation type="submission" date="2012-10" db="EMBL/GenBank/DDBJ databases">
        <authorList>
            <person name="Sandrine L."/>
        </authorList>
    </citation>
    <scope>NUCLEOTIDE SEQUENCE</scope>
</reference>
<dbReference type="InterPro" id="IPR000801">
    <property type="entry name" value="Esterase-like"/>
</dbReference>
<dbReference type="EMBL" id="HF548320">
    <property type="protein sequence ID" value="CCO21730.1"/>
    <property type="molecule type" value="Genomic_DNA"/>
</dbReference>
<name>S0DGJ3_9ZZZZ</name>
<dbReference type="EMBL" id="HF548331">
    <property type="protein sequence ID" value="CCO21841.1"/>
    <property type="molecule type" value="Genomic_DNA"/>
</dbReference>
<dbReference type="InterPro" id="IPR013783">
    <property type="entry name" value="Ig-like_fold"/>
</dbReference>
<dbReference type="PANTHER" id="PTHR48098">
    <property type="entry name" value="ENTEROCHELIN ESTERASE-RELATED"/>
    <property type="match status" value="1"/>
</dbReference>
<dbReference type="SUPFAM" id="SSF81296">
    <property type="entry name" value="E set domains"/>
    <property type="match status" value="1"/>
</dbReference>
<accession>S0DGJ3</accession>
<proteinExistence type="predicted"/>
<evidence type="ECO:0000313" key="4">
    <source>
        <dbReference type="EMBL" id="CCO21770.1"/>
    </source>
</evidence>
<evidence type="ECO:0000313" key="2">
    <source>
        <dbReference type="EMBL" id="CCO21730.1"/>
    </source>
</evidence>
<dbReference type="InterPro" id="IPR050583">
    <property type="entry name" value="Mycobacterial_A85_antigen"/>
</dbReference>
<gene>
    <name evidence="5" type="ORF">BN138_1029</name>
    <name evidence="1" type="ORF">BN138_679</name>
    <name evidence="2" type="ORF">BN138_918</name>
    <name evidence="3" type="ORF">BN138_932</name>
    <name evidence="4" type="ORF">BN138_958</name>
</gene>
<reference evidence="1" key="2">
    <citation type="journal article" date="2013" name="Biotechnol. Biofuels">
        <title>Mining for hemicellulases in the fungus-growing termite Pseudacanthotermes militaris using functional metagenomics.</title>
        <authorList>
            <person name="Bastien G."/>
            <person name="Arnal G."/>
            <person name="Bozonnet S."/>
            <person name="Laguerre S."/>
            <person name="Ferreira F."/>
            <person name="Faure R."/>
            <person name="Henrissat B."/>
            <person name="Lefevre F."/>
            <person name="Robe P."/>
            <person name="Bouchez O."/>
            <person name="Noirot C."/>
            <person name="Dumon C."/>
            <person name="O'Donohue M."/>
        </authorList>
    </citation>
    <scope>NUCLEOTIDE SEQUENCE</scope>
</reference>
<dbReference type="InterPro" id="IPR029058">
    <property type="entry name" value="AB_hydrolase_fold"/>
</dbReference>
<dbReference type="SUPFAM" id="SSF53474">
    <property type="entry name" value="alpha/beta-Hydrolases"/>
    <property type="match status" value="1"/>
</dbReference>
<organism evidence="1">
    <name type="scientific">termite gut metagenome</name>
    <dbReference type="NCBI Taxonomy" id="433724"/>
    <lineage>
        <taxon>unclassified sequences</taxon>
        <taxon>metagenomes</taxon>
        <taxon>organismal metagenomes</taxon>
    </lineage>
</organism>
<dbReference type="Gene3D" id="2.60.40.10">
    <property type="entry name" value="Immunoglobulins"/>
    <property type="match status" value="1"/>
</dbReference>